<gene>
    <name evidence="2" type="ORF">SMRZ_LOCUS7523</name>
</gene>
<proteinExistence type="predicted"/>
<evidence type="ECO:0000313" key="3">
    <source>
        <dbReference type="Proteomes" id="UP000277204"/>
    </source>
</evidence>
<evidence type="ECO:0000313" key="2">
    <source>
        <dbReference type="EMBL" id="VDO76774.1"/>
    </source>
</evidence>
<dbReference type="AlphaFoldDB" id="A0A183LUP8"/>
<dbReference type="EMBL" id="UZAI01003053">
    <property type="protein sequence ID" value="VDO76774.1"/>
    <property type="molecule type" value="Genomic_DNA"/>
</dbReference>
<organism evidence="2 3">
    <name type="scientific">Schistosoma margrebowiei</name>
    <dbReference type="NCBI Taxonomy" id="48269"/>
    <lineage>
        <taxon>Eukaryota</taxon>
        <taxon>Metazoa</taxon>
        <taxon>Spiralia</taxon>
        <taxon>Lophotrochozoa</taxon>
        <taxon>Platyhelminthes</taxon>
        <taxon>Trematoda</taxon>
        <taxon>Digenea</taxon>
        <taxon>Strigeidida</taxon>
        <taxon>Schistosomatoidea</taxon>
        <taxon>Schistosomatidae</taxon>
        <taxon>Schistosoma</taxon>
    </lineage>
</organism>
<sequence>MGDDWEGIKEVLTLTCQKMLSRNKHHHKEYFFIETLNNIQERKNKKTAISSNRTRTEKVKAQSKYTEANKQVKRSIRADIQKYLEDLATAGEKAARQGNMKQLYDNEENDREI</sequence>
<accession>A0A183LUP8</accession>
<evidence type="ECO:0000256" key="1">
    <source>
        <dbReference type="SAM" id="MobiDB-lite"/>
    </source>
</evidence>
<protein>
    <submittedName>
        <fullName evidence="2">Uncharacterized protein</fullName>
    </submittedName>
</protein>
<reference evidence="2 3" key="1">
    <citation type="submission" date="2018-11" db="EMBL/GenBank/DDBJ databases">
        <authorList>
            <consortium name="Pathogen Informatics"/>
        </authorList>
    </citation>
    <scope>NUCLEOTIDE SEQUENCE [LARGE SCALE GENOMIC DNA]</scope>
    <source>
        <strain evidence="2 3">Zambia</strain>
    </source>
</reference>
<name>A0A183LUP8_9TREM</name>
<keyword evidence="3" id="KW-1185">Reference proteome</keyword>
<dbReference type="Proteomes" id="UP000277204">
    <property type="component" value="Unassembled WGS sequence"/>
</dbReference>
<feature type="region of interest" description="Disordered" evidence="1">
    <location>
        <begin position="45"/>
        <end position="66"/>
    </location>
</feature>
<feature type="region of interest" description="Disordered" evidence="1">
    <location>
        <begin position="92"/>
        <end position="113"/>
    </location>
</feature>